<comment type="caution">
    <text evidence="4">The sequence shown here is derived from an EMBL/GenBank/DDBJ whole genome shotgun (WGS) entry which is preliminary data.</text>
</comment>
<dbReference type="SMART" id="SM00267">
    <property type="entry name" value="GGDEF"/>
    <property type="match status" value="1"/>
</dbReference>
<feature type="domain" description="GGDEF" evidence="3">
    <location>
        <begin position="189"/>
        <end position="318"/>
    </location>
</feature>
<accession>A0ABV8ZVK4</accession>
<evidence type="ECO:0000259" key="3">
    <source>
        <dbReference type="PROSITE" id="PS50887"/>
    </source>
</evidence>
<dbReference type="EMBL" id="JBHSEK010000016">
    <property type="protein sequence ID" value="MFC4491684.1"/>
    <property type="molecule type" value="Genomic_DNA"/>
</dbReference>
<comment type="catalytic activity">
    <reaction evidence="2">
        <text>2 GTP = 3',3'-c-di-GMP + 2 diphosphate</text>
        <dbReference type="Rhea" id="RHEA:24898"/>
        <dbReference type="ChEBI" id="CHEBI:33019"/>
        <dbReference type="ChEBI" id="CHEBI:37565"/>
        <dbReference type="ChEBI" id="CHEBI:58805"/>
        <dbReference type="EC" id="2.7.7.65"/>
    </reaction>
</comment>
<organism evidence="4 5">
    <name type="scientific">Chromobacterium aquaticum</name>
    <dbReference type="NCBI Taxonomy" id="467180"/>
    <lineage>
        <taxon>Bacteria</taxon>
        <taxon>Pseudomonadati</taxon>
        <taxon>Pseudomonadota</taxon>
        <taxon>Betaproteobacteria</taxon>
        <taxon>Neisseriales</taxon>
        <taxon>Chromobacteriaceae</taxon>
        <taxon>Chromobacterium</taxon>
    </lineage>
</organism>
<proteinExistence type="predicted"/>
<evidence type="ECO:0000256" key="2">
    <source>
        <dbReference type="ARBA" id="ARBA00034247"/>
    </source>
</evidence>
<dbReference type="NCBIfam" id="TIGR00254">
    <property type="entry name" value="GGDEF"/>
    <property type="match status" value="1"/>
</dbReference>
<dbReference type="InterPro" id="IPR043128">
    <property type="entry name" value="Rev_trsase/Diguanyl_cyclase"/>
</dbReference>
<name>A0ABV8ZVK4_9NEIS</name>
<dbReference type="InterPro" id="IPR050469">
    <property type="entry name" value="Diguanylate_Cyclase"/>
</dbReference>
<dbReference type="PANTHER" id="PTHR45138:SF9">
    <property type="entry name" value="DIGUANYLATE CYCLASE DGCM-RELATED"/>
    <property type="match status" value="1"/>
</dbReference>
<evidence type="ECO:0000313" key="4">
    <source>
        <dbReference type="EMBL" id="MFC4491684.1"/>
    </source>
</evidence>
<evidence type="ECO:0000256" key="1">
    <source>
        <dbReference type="ARBA" id="ARBA00012528"/>
    </source>
</evidence>
<dbReference type="EC" id="2.7.7.65" evidence="1"/>
<dbReference type="PANTHER" id="PTHR45138">
    <property type="entry name" value="REGULATORY COMPONENTS OF SENSORY TRANSDUCTION SYSTEM"/>
    <property type="match status" value="1"/>
</dbReference>
<dbReference type="InterPro" id="IPR029787">
    <property type="entry name" value="Nucleotide_cyclase"/>
</dbReference>
<reference evidence="5" key="1">
    <citation type="journal article" date="2019" name="Int. J. Syst. Evol. Microbiol.">
        <title>The Global Catalogue of Microorganisms (GCM) 10K type strain sequencing project: providing services to taxonomists for standard genome sequencing and annotation.</title>
        <authorList>
            <consortium name="The Broad Institute Genomics Platform"/>
            <consortium name="The Broad Institute Genome Sequencing Center for Infectious Disease"/>
            <person name="Wu L."/>
            <person name="Ma J."/>
        </authorList>
    </citation>
    <scope>NUCLEOTIDE SEQUENCE [LARGE SCALE GENOMIC DNA]</scope>
    <source>
        <strain evidence="5">CGMCC 4.7608</strain>
    </source>
</reference>
<gene>
    <name evidence="4" type="ORF">ACFO0R_18905</name>
</gene>
<protein>
    <recommendedName>
        <fullName evidence="1">diguanylate cyclase</fullName>
        <ecNumber evidence="1">2.7.7.65</ecNumber>
    </recommendedName>
</protein>
<evidence type="ECO:0000313" key="5">
    <source>
        <dbReference type="Proteomes" id="UP001595999"/>
    </source>
</evidence>
<dbReference type="InterPro" id="IPR000160">
    <property type="entry name" value="GGDEF_dom"/>
</dbReference>
<dbReference type="RefSeq" id="WP_231461014.1">
    <property type="nucleotide sequence ID" value="NZ_JAJOHW010000013.1"/>
</dbReference>
<dbReference type="Pfam" id="PF00990">
    <property type="entry name" value="GGDEF"/>
    <property type="match status" value="1"/>
</dbReference>
<dbReference type="Gene3D" id="3.30.70.270">
    <property type="match status" value="1"/>
</dbReference>
<dbReference type="CDD" id="cd01949">
    <property type="entry name" value="GGDEF"/>
    <property type="match status" value="1"/>
</dbReference>
<keyword evidence="5" id="KW-1185">Reference proteome</keyword>
<dbReference type="PROSITE" id="PS50887">
    <property type="entry name" value="GGDEF"/>
    <property type="match status" value="1"/>
</dbReference>
<dbReference type="Proteomes" id="UP001595999">
    <property type="component" value="Unassembled WGS sequence"/>
</dbReference>
<dbReference type="SUPFAM" id="SSF55073">
    <property type="entry name" value="Nucleotide cyclase"/>
    <property type="match status" value="1"/>
</dbReference>
<sequence>MKQSPNEDDSKRILDNLVELTSQREQDMLESSLLSTLVEVMRVDKVELFACRWVNGVPYIRRRLSAAALDGKAQIAETAHDSWLPPPIFLYDLLNALDKDDGIFRIPHGLCLPLRCMGSIISLLIIHAGSEQKVNKAMLKAMARIHENFLRLLFEADRDMLTALNNRRKFDLRLFNLMATQLQSPEEQTHCTLALLDVDHFKQVNDQYGHMVGDEVLLLLAQLMQQSFREDDSLFRYGGEEFAIIFQGLAPEQAAVALERFRVRVEQYPFPQVGSLTVSLGYTRILPQLLPGQLVEQADRALYYAKSNGRNQVHGYEELIAGGLLDNTQRFGEIDLF</sequence>